<dbReference type="Proteomes" id="UP000272025">
    <property type="component" value="Unassembled WGS sequence"/>
</dbReference>
<dbReference type="Pfam" id="PF21071">
    <property type="entry name" value="LARP1_HEAT"/>
    <property type="match status" value="1"/>
</dbReference>
<dbReference type="AlphaFoldDB" id="A0A3N2PR68"/>
<dbReference type="GeneID" id="39575770"/>
<evidence type="ECO:0000313" key="2">
    <source>
        <dbReference type="Proteomes" id="UP000272025"/>
    </source>
</evidence>
<dbReference type="EMBL" id="ML119058">
    <property type="protein sequence ID" value="ROT37009.1"/>
    <property type="molecule type" value="Genomic_DNA"/>
</dbReference>
<dbReference type="InterPro" id="IPR006607">
    <property type="entry name" value="DM15"/>
</dbReference>
<sequence length="94" mass="11169">MITLYQFWSHYLVEHFEWGMFEEFRQQALSDLAREPLCALGLKHLVAFYESVLAKKARYHWMLQLRRIVHEAAVLAGCQLEEVHSSRGRLHNVQ</sequence>
<name>A0A3N2PR68_SODAK</name>
<proteinExistence type="predicted"/>
<dbReference type="GO" id="GO:0048255">
    <property type="term" value="P:mRNA stabilization"/>
    <property type="evidence" value="ECO:0007669"/>
    <property type="project" value="InterPro"/>
</dbReference>
<dbReference type="OrthoDB" id="340227at2759"/>
<dbReference type="STRING" id="1314773.A0A3N2PR68"/>
<keyword evidence="2" id="KW-1185">Reference proteome</keyword>
<dbReference type="RefSeq" id="XP_028464815.1">
    <property type="nucleotide sequence ID" value="XM_028607292.1"/>
</dbReference>
<accession>A0A3N2PR68</accession>
<organism evidence="1 2">
    <name type="scientific">Sodiomyces alkalinus (strain CBS 110278 / VKM F-3762 / F11)</name>
    <name type="common">Alkaliphilic filamentous fungus</name>
    <dbReference type="NCBI Taxonomy" id="1314773"/>
    <lineage>
        <taxon>Eukaryota</taxon>
        <taxon>Fungi</taxon>
        <taxon>Dikarya</taxon>
        <taxon>Ascomycota</taxon>
        <taxon>Pezizomycotina</taxon>
        <taxon>Sordariomycetes</taxon>
        <taxon>Hypocreomycetidae</taxon>
        <taxon>Glomerellales</taxon>
        <taxon>Plectosphaerellaceae</taxon>
        <taxon>Sodiomyces</taxon>
    </lineage>
</organism>
<dbReference type="GO" id="GO:0000339">
    <property type="term" value="F:RNA cap binding"/>
    <property type="evidence" value="ECO:0007669"/>
    <property type="project" value="InterPro"/>
</dbReference>
<evidence type="ECO:0000313" key="1">
    <source>
        <dbReference type="EMBL" id="ROT37009.1"/>
    </source>
</evidence>
<gene>
    <name evidence="1" type="ORF">SODALDRAFT_212790</name>
</gene>
<reference evidence="1 2" key="1">
    <citation type="journal article" date="2018" name="Mol. Ecol.">
        <title>The obligate alkalophilic soda-lake fungus Sodiomyces alkalinus has shifted to a protein diet.</title>
        <authorList>
            <person name="Grum-Grzhimaylo A.A."/>
            <person name="Falkoski D.L."/>
            <person name="van den Heuvel J."/>
            <person name="Valero-Jimenez C.A."/>
            <person name="Min B."/>
            <person name="Choi I.G."/>
            <person name="Lipzen A."/>
            <person name="Daum C.G."/>
            <person name="Aanen D.K."/>
            <person name="Tsang A."/>
            <person name="Henrissat B."/>
            <person name="Bilanenko E.N."/>
            <person name="de Vries R.P."/>
            <person name="van Kan J.A.L."/>
            <person name="Grigoriev I.V."/>
            <person name="Debets A.J.M."/>
        </authorList>
    </citation>
    <scope>NUCLEOTIDE SEQUENCE [LARGE SCALE GENOMIC DNA]</scope>
    <source>
        <strain evidence="1 2">F11</strain>
    </source>
</reference>
<protein>
    <submittedName>
        <fullName evidence="1">Uncharacterized protein</fullName>
    </submittedName>
</protein>